<feature type="coiled-coil region" evidence="1">
    <location>
        <begin position="35"/>
        <end position="67"/>
    </location>
</feature>
<feature type="region of interest" description="Disordered" evidence="2">
    <location>
        <begin position="1"/>
        <end position="26"/>
    </location>
</feature>
<accession>A0A6V7UNL6</accession>
<gene>
    <name evidence="3" type="ORF">MENT_LOCUS15342</name>
</gene>
<evidence type="ECO:0000256" key="1">
    <source>
        <dbReference type="SAM" id="Coils"/>
    </source>
</evidence>
<feature type="region of interest" description="Disordered" evidence="2">
    <location>
        <begin position="112"/>
        <end position="134"/>
    </location>
</feature>
<protein>
    <submittedName>
        <fullName evidence="3">Uncharacterized protein</fullName>
    </submittedName>
</protein>
<proteinExistence type="predicted"/>
<dbReference type="OrthoDB" id="5804550at2759"/>
<feature type="compositionally biased region" description="Polar residues" evidence="2">
    <location>
        <begin position="1"/>
        <end position="18"/>
    </location>
</feature>
<evidence type="ECO:0000313" key="4">
    <source>
        <dbReference type="Proteomes" id="UP000580250"/>
    </source>
</evidence>
<organism evidence="3 4">
    <name type="scientific">Meloidogyne enterolobii</name>
    <name type="common">Root-knot nematode worm</name>
    <name type="synonym">Meloidogyne mayaguensis</name>
    <dbReference type="NCBI Taxonomy" id="390850"/>
    <lineage>
        <taxon>Eukaryota</taxon>
        <taxon>Metazoa</taxon>
        <taxon>Ecdysozoa</taxon>
        <taxon>Nematoda</taxon>
        <taxon>Chromadorea</taxon>
        <taxon>Rhabditida</taxon>
        <taxon>Tylenchina</taxon>
        <taxon>Tylenchomorpha</taxon>
        <taxon>Tylenchoidea</taxon>
        <taxon>Meloidogynidae</taxon>
        <taxon>Meloidogyninae</taxon>
        <taxon>Meloidogyne</taxon>
    </lineage>
</organism>
<feature type="compositionally biased region" description="Polar residues" evidence="2">
    <location>
        <begin position="1111"/>
        <end position="1122"/>
    </location>
</feature>
<evidence type="ECO:0000313" key="3">
    <source>
        <dbReference type="EMBL" id="CAD2162302.1"/>
    </source>
</evidence>
<evidence type="ECO:0000256" key="2">
    <source>
        <dbReference type="SAM" id="MobiDB-lite"/>
    </source>
</evidence>
<feature type="compositionally biased region" description="Low complexity" evidence="2">
    <location>
        <begin position="1080"/>
        <end position="1102"/>
    </location>
</feature>
<dbReference type="AlphaFoldDB" id="A0A6V7UNL6"/>
<keyword evidence="1" id="KW-0175">Coiled coil</keyword>
<feature type="coiled-coil region" evidence="1">
    <location>
        <begin position="659"/>
        <end position="696"/>
    </location>
</feature>
<reference evidence="3 4" key="1">
    <citation type="submission" date="2020-08" db="EMBL/GenBank/DDBJ databases">
        <authorList>
            <person name="Koutsovoulos G."/>
            <person name="Danchin GJ E."/>
        </authorList>
    </citation>
    <scope>NUCLEOTIDE SEQUENCE [LARGE SCALE GENOMIC DNA]</scope>
</reference>
<dbReference type="Proteomes" id="UP000580250">
    <property type="component" value="Unassembled WGS sequence"/>
</dbReference>
<feature type="region of interest" description="Disordered" evidence="2">
    <location>
        <begin position="430"/>
        <end position="486"/>
    </location>
</feature>
<feature type="region of interest" description="Disordered" evidence="2">
    <location>
        <begin position="1080"/>
        <end position="1178"/>
    </location>
</feature>
<sequence>MASNYNTKNTKITSSDGQQQRKAELERRRSIRTIIASYEAEEEAFLKELEKMQAECEEENLNKLNNNQTLNSSNEKQKLIENEEQQPAVMLGTMCTLLGEITKLQKQNNRLKHRLKNKLKNKEDEEGGEEEEKNKKEILNKNKNNLLSNYLIKSGCTAAICSLPSKRLFNNVGNNLSTKTTNIDGEGNTTNSFCFPLLQKSSGNSTSCSSAVSELFSRQKRLLINNGGGGEGTIGGRFLTMSGSGGSRGAQEQLSPLPPINKNGCALNSLSVSAYSADLSSDSSGLCRKNFALNNQINNQPKLAESELLFDDEWELENCEKDLNNSNFNHRRKMERRADEQQQQQFLRLSNSLTSGTSLSVGSSSASSSVEPPINTNNLMTSSKNSLLELFGFGASSRRNQWRKQLNNNNLNKQQSSISKIVDNLVINTRKVGGNKKRRKGKNEEEEEENNKRHSTALLMFSNENTDGYSSSSGGGGGGGNLTDSQIKIESEPSSLNNKQQFLIKCRNNKNNNKRPQSCFLETNKNNNKLIIKDFCKEDKEGKFRINSQRQQQNSENDEIKLEIQLLKSRNARLIDQLREKSSLISSSDSKINNLIKELKQLKCQQYFNQKIGNICFKTILFCEIEENIKKLNEKINKQINEQLQIIKLETQKYQKINLNANVKDKQALQEALEQVEKLQRKIFNLIQNNQQQLNNNYFELIPSYDALYSFAAGLVKKLGQMRSLLSRKCFDEFQNELEINILKGQLLIANLQIERQHFQLQIENPSKKQYSTFLNRRSISFNGTSFIERICNLKIKYFLPSKLYLQQKNKRKQTIGFDSLVEFNEQSIEMEFLRLFDSAWNLSRICDNKEENKQIINSKTKILSLTKEQQQQFSTENFKGKILQRKTQSGNITLTNSQNNQQFKWLQSSTSSPPPLLFPLPPPSSPPKQQQNINKHLLNEFIPNYSPSGTPIFTNKYLQNNYFNEQKLNNRSRPILVRQNSTTKNEYDLENNSSLKIQNLISSKTTENIFNQQKQKNNSILVHPPTPSAPPISLLLNSSTISRSGSQTKLPQFNKNLLIDNNHNHQLISSSKLNNSNKIQNNNLINFPPPTSSTRRPLTRSGACTGGGSRSPTPKQLNNENIKSKSPFPSNYGGNRSASTSRLPKAVGSNTTNTHQIIDDPQQQQNTSDQFSNIGQMPKAVKKAGNSWLSRLRRKSVSNTATNN</sequence>
<feature type="coiled-coil region" evidence="1">
    <location>
        <begin position="550"/>
        <end position="605"/>
    </location>
</feature>
<comment type="caution">
    <text evidence="3">The sequence shown here is derived from an EMBL/GenBank/DDBJ whole genome shotgun (WGS) entry which is preliminary data.</text>
</comment>
<dbReference type="EMBL" id="CAJEWN010000091">
    <property type="protein sequence ID" value="CAD2162302.1"/>
    <property type="molecule type" value="Genomic_DNA"/>
</dbReference>
<feature type="compositionally biased region" description="Polar residues" evidence="2">
    <location>
        <begin position="1128"/>
        <end position="1176"/>
    </location>
</feature>
<name>A0A6V7UNL6_MELEN</name>